<dbReference type="GeneID" id="87868562"/>
<name>A0AAE0J0I5_9PEZI</name>
<sequence length="214" mass="24224">MNNGCRCIFRSSRVREASRNKANNDPGPDFRDLLQEPDMRMALFNFVLADMADKVLKKLRREDLSHHCTRHLAYCDSFSVGLKCSLTLHNNGHSQAAPGKRRKFEKIASLLLNITVSFDALAVRVMPESQSSPFPRVLQEDSSQQQDDKCVRHPYGPPTRLERAKRHGRHLTSPRPIITTHHTKDRKPIPNSHPDTSGVVSPFFSRTVASNVTC</sequence>
<feature type="region of interest" description="Disordered" evidence="1">
    <location>
        <begin position="131"/>
        <end position="200"/>
    </location>
</feature>
<proteinExistence type="predicted"/>
<protein>
    <submittedName>
        <fullName evidence="2">Uncharacterized protein</fullName>
    </submittedName>
</protein>
<dbReference type="AlphaFoldDB" id="A0AAE0J0I5"/>
<evidence type="ECO:0000313" key="2">
    <source>
        <dbReference type="EMBL" id="KAK3334678.1"/>
    </source>
</evidence>
<accession>A0AAE0J0I5</accession>
<gene>
    <name evidence="2" type="ORF">B0H65DRAFT_78062</name>
</gene>
<feature type="compositionally biased region" description="Basic residues" evidence="1">
    <location>
        <begin position="163"/>
        <end position="172"/>
    </location>
</feature>
<evidence type="ECO:0000256" key="1">
    <source>
        <dbReference type="SAM" id="MobiDB-lite"/>
    </source>
</evidence>
<dbReference type="RefSeq" id="XP_062676844.1">
    <property type="nucleotide sequence ID" value="XM_062831408.1"/>
</dbReference>
<dbReference type="Proteomes" id="UP001278500">
    <property type="component" value="Unassembled WGS sequence"/>
</dbReference>
<keyword evidence="3" id="KW-1185">Reference proteome</keyword>
<evidence type="ECO:0000313" key="3">
    <source>
        <dbReference type="Proteomes" id="UP001278500"/>
    </source>
</evidence>
<dbReference type="EMBL" id="JAUEPP010000010">
    <property type="protein sequence ID" value="KAK3334678.1"/>
    <property type="molecule type" value="Genomic_DNA"/>
</dbReference>
<organism evidence="2 3">
    <name type="scientific">Neurospora tetraspora</name>
    <dbReference type="NCBI Taxonomy" id="94610"/>
    <lineage>
        <taxon>Eukaryota</taxon>
        <taxon>Fungi</taxon>
        <taxon>Dikarya</taxon>
        <taxon>Ascomycota</taxon>
        <taxon>Pezizomycotina</taxon>
        <taxon>Sordariomycetes</taxon>
        <taxon>Sordariomycetidae</taxon>
        <taxon>Sordariales</taxon>
        <taxon>Sordariaceae</taxon>
        <taxon>Neurospora</taxon>
    </lineage>
</organism>
<reference evidence="2" key="1">
    <citation type="journal article" date="2023" name="Mol. Phylogenet. Evol.">
        <title>Genome-scale phylogeny and comparative genomics of the fungal order Sordariales.</title>
        <authorList>
            <person name="Hensen N."/>
            <person name="Bonometti L."/>
            <person name="Westerberg I."/>
            <person name="Brannstrom I.O."/>
            <person name="Guillou S."/>
            <person name="Cros-Aarteil S."/>
            <person name="Calhoun S."/>
            <person name="Haridas S."/>
            <person name="Kuo A."/>
            <person name="Mondo S."/>
            <person name="Pangilinan J."/>
            <person name="Riley R."/>
            <person name="LaButti K."/>
            <person name="Andreopoulos B."/>
            <person name="Lipzen A."/>
            <person name="Chen C."/>
            <person name="Yan M."/>
            <person name="Daum C."/>
            <person name="Ng V."/>
            <person name="Clum A."/>
            <person name="Steindorff A."/>
            <person name="Ohm R.A."/>
            <person name="Martin F."/>
            <person name="Silar P."/>
            <person name="Natvig D.O."/>
            <person name="Lalanne C."/>
            <person name="Gautier V."/>
            <person name="Ament-Velasquez S.L."/>
            <person name="Kruys A."/>
            <person name="Hutchinson M.I."/>
            <person name="Powell A.J."/>
            <person name="Barry K."/>
            <person name="Miller A.N."/>
            <person name="Grigoriev I.V."/>
            <person name="Debuchy R."/>
            <person name="Gladieux P."/>
            <person name="Hiltunen Thoren M."/>
            <person name="Johannesson H."/>
        </authorList>
    </citation>
    <scope>NUCLEOTIDE SEQUENCE</scope>
    <source>
        <strain evidence="2">CBS 560.94</strain>
    </source>
</reference>
<reference evidence="2" key="2">
    <citation type="submission" date="2023-06" db="EMBL/GenBank/DDBJ databases">
        <authorList>
            <consortium name="Lawrence Berkeley National Laboratory"/>
            <person name="Haridas S."/>
            <person name="Hensen N."/>
            <person name="Bonometti L."/>
            <person name="Westerberg I."/>
            <person name="Brannstrom I.O."/>
            <person name="Guillou S."/>
            <person name="Cros-Aarteil S."/>
            <person name="Calhoun S."/>
            <person name="Kuo A."/>
            <person name="Mondo S."/>
            <person name="Pangilinan J."/>
            <person name="Riley R."/>
            <person name="Labutti K."/>
            <person name="Andreopoulos B."/>
            <person name="Lipzen A."/>
            <person name="Chen C."/>
            <person name="Yanf M."/>
            <person name="Daum C."/>
            <person name="Ng V."/>
            <person name="Clum A."/>
            <person name="Steindorff A."/>
            <person name="Ohm R."/>
            <person name="Martin F."/>
            <person name="Silar P."/>
            <person name="Natvig D."/>
            <person name="Lalanne C."/>
            <person name="Gautier V."/>
            <person name="Ament-Velasquez S.L."/>
            <person name="Kruys A."/>
            <person name="Hutchinson M.I."/>
            <person name="Powell A.J."/>
            <person name="Barry K."/>
            <person name="Miller A.N."/>
            <person name="Grigoriev I.V."/>
            <person name="Debuchy R."/>
            <person name="Gladieux P."/>
            <person name="Thoren M.H."/>
            <person name="Johannesson H."/>
        </authorList>
    </citation>
    <scope>NUCLEOTIDE SEQUENCE</scope>
    <source>
        <strain evidence="2">CBS 560.94</strain>
    </source>
</reference>
<comment type="caution">
    <text evidence="2">The sequence shown here is derived from an EMBL/GenBank/DDBJ whole genome shotgun (WGS) entry which is preliminary data.</text>
</comment>